<dbReference type="GO" id="GO:0015031">
    <property type="term" value="P:protein transport"/>
    <property type="evidence" value="ECO:0007669"/>
    <property type="project" value="UniProtKB-KW"/>
</dbReference>
<dbReference type="NCBIfam" id="TIGR03592">
    <property type="entry name" value="yidC_oxa1_cterm"/>
    <property type="match status" value="1"/>
</dbReference>
<dbReference type="STRING" id="1798377.A2872_00860"/>
<evidence type="ECO:0000256" key="7">
    <source>
        <dbReference type="ARBA" id="ARBA00023136"/>
    </source>
</evidence>
<dbReference type="PROSITE" id="PS51767">
    <property type="entry name" value="PEPTIDASE_A1"/>
    <property type="match status" value="1"/>
</dbReference>
<dbReference type="GO" id="GO:0051205">
    <property type="term" value="P:protein insertion into membrane"/>
    <property type="evidence" value="ECO:0007669"/>
    <property type="project" value="TreeGrafter"/>
</dbReference>
<dbReference type="Pfam" id="PF02096">
    <property type="entry name" value="60KD_IMP"/>
    <property type="match status" value="1"/>
</dbReference>
<sequence>MQESSVVMGDIFLQAVLLVYNTIGLQNLGLAIIEIAVLSRIIFYPFIKQQLNYSKKMGELQPHISALKEKHGKDQQAFARAQMDLYKEHGFNPASGCLSSIVPIVVMIILFGALNEILVMPVNTSFAIWNMAKPDIIHLPGVSFPIPGILVIIAAFTQFIQSKMMMPKAPMIRKEDKPVEKKEKSDFATEFASAQSSMIWMFPLMFLWFGTQWPSGLALYWSVTSVVSIWQQYKISGLGGLEDYVVKLKNYGQRKSN</sequence>
<evidence type="ECO:0000256" key="4">
    <source>
        <dbReference type="ARBA" id="ARBA00022692"/>
    </source>
</evidence>
<feature type="transmembrane region" description="Helical" evidence="10">
    <location>
        <begin position="142"/>
        <end position="166"/>
    </location>
</feature>
<dbReference type="InterPro" id="IPR047196">
    <property type="entry name" value="YidC_ALB_C"/>
</dbReference>
<dbReference type="EMBL" id="MFJG01000021">
    <property type="protein sequence ID" value="OGG06767.1"/>
    <property type="molecule type" value="Genomic_DNA"/>
</dbReference>
<feature type="transmembrane region" description="Helical" evidence="10">
    <location>
        <begin position="101"/>
        <end position="122"/>
    </location>
</feature>
<dbReference type="InterPro" id="IPR028055">
    <property type="entry name" value="YidC/Oxa/ALB_C"/>
</dbReference>
<keyword evidence="4 9" id="KW-0812">Transmembrane</keyword>
<dbReference type="CDD" id="cd20070">
    <property type="entry name" value="5TM_YidC_Alb3"/>
    <property type="match status" value="1"/>
</dbReference>
<accession>A0A1F5Z3L9</accession>
<evidence type="ECO:0000256" key="8">
    <source>
        <dbReference type="ARBA" id="ARBA00023186"/>
    </source>
</evidence>
<dbReference type="GO" id="GO:0005886">
    <property type="term" value="C:plasma membrane"/>
    <property type="evidence" value="ECO:0007669"/>
    <property type="project" value="UniProtKB-SubCell"/>
</dbReference>
<comment type="subcellular location">
    <subcellularLocation>
        <location evidence="1">Cell membrane</location>
        <topology evidence="1">Multi-pass membrane protein</topology>
    </subcellularLocation>
    <subcellularLocation>
        <location evidence="9">Membrane</location>
        <topology evidence="9">Multi-pass membrane protein</topology>
    </subcellularLocation>
</comment>
<evidence type="ECO:0000256" key="2">
    <source>
        <dbReference type="ARBA" id="ARBA00022448"/>
    </source>
</evidence>
<dbReference type="GO" id="GO:0032977">
    <property type="term" value="F:membrane insertase activity"/>
    <property type="evidence" value="ECO:0007669"/>
    <property type="project" value="InterPro"/>
</dbReference>
<protein>
    <recommendedName>
        <fullName evidence="11">Peptidase A1 domain-containing protein</fullName>
    </recommendedName>
</protein>
<keyword evidence="6 10" id="KW-1133">Transmembrane helix</keyword>
<feature type="domain" description="Peptidase A1" evidence="11">
    <location>
        <begin position="1"/>
        <end position="31"/>
    </location>
</feature>
<evidence type="ECO:0000313" key="12">
    <source>
        <dbReference type="EMBL" id="OGG06767.1"/>
    </source>
</evidence>
<proteinExistence type="inferred from homology"/>
<gene>
    <name evidence="12" type="ORF">A2872_00860</name>
</gene>
<evidence type="ECO:0000256" key="5">
    <source>
        <dbReference type="ARBA" id="ARBA00022927"/>
    </source>
</evidence>
<keyword evidence="3" id="KW-1003">Cell membrane</keyword>
<dbReference type="Proteomes" id="UP000178681">
    <property type="component" value="Unassembled WGS sequence"/>
</dbReference>
<dbReference type="InterPro" id="IPR033121">
    <property type="entry name" value="PEPTIDASE_A1"/>
</dbReference>
<feature type="transmembrane region" description="Helical" evidence="10">
    <location>
        <begin position="28"/>
        <end position="47"/>
    </location>
</feature>
<evidence type="ECO:0000256" key="9">
    <source>
        <dbReference type="RuleBase" id="RU003945"/>
    </source>
</evidence>
<evidence type="ECO:0000259" key="11">
    <source>
        <dbReference type="PROSITE" id="PS51767"/>
    </source>
</evidence>
<dbReference type="PANTHER" id="PTHR12428:SF65">
    <property type="entry name" value="CYTOCHROME C OXIDASE ASSEMBLY PROTEIN COX18, MITOCHONDRIAL"/>
    <property type="match status" value="1"/>
</dbReference>
<dbReference type="AlphaFoldDB" id="A0A1F5Z3L9"/>
<keyword evidence="2" id="KW-0813">Transport</keyword>
<keyword evidence="5" id="KW-0653">Protein transport</keyword>
<dbReference type="PANTHER" id="PTHR12428">
    <property type="entry name" value="OXA1"/>
    <property type="match status" value="1"/>
</dbReference>
<evidence type="ECO:0000313" key="13">
    <source>
        <dbReference type="Proteomes" id="UP000178681"/>
    </source>
</evidence>
<organism evidence="12 13">
    <name type="scientific">Candidatus Gottesmanbacteria bacterium RIFCSPHIGHO2_01_FULL_42_12</name>
    <dbReference type="NCBI Taxonomy" id="1798377"/>
    <lineage>
        <taxon>Bacteria</taxon>
        <taxon>Candidatus Gottesmaniibacteriota</taxon>
    </lineage>
</organism>
<evidence type="ECO:0000256" key="3">
    <source>
        <dbReference type="ARBA" id="ARBA00022475"/>
    </source>
</evidence>
<comment type="caution">
    <text evidence="12">The sequence shown here is derived from an EMBL/GenBank/DDBJ whole genome shotgun (WGS) entry which is preliminary data.</text>
</comment>
<dbReference type="InterPro" id="IPR001708">
    <property type="entry name" value="YidC/ALB3/OXA1/COX18"/>
</dbReference>
<evidence type="ECO:0000256" key="1">
    <source>
        <dbReference type="ARBA" id="ARBA00004651"/>
    </source>
</evidence>
<comment type="similarity">
    <text evidence="9">Belongs to the OXA1/ALB3/YidC family.</text>
</comment>
<name>A0A1F5Z3L9_9BACT</name>
<evidence type="ECO:0000256" key="6">
    <source>
        <dbReference type="ARBA" id="ARBA00022989"/>
    </source>
</evidence>
<evidence type="ECO:0000256" key="10">
    <source>
        <dbReference type="SAM" id="Phobius"/>
    </source>
</evidence>
<reference evidence="12 13" key="1">
    <citation type="journal article" date="2016" name="Nat. Commun.">
        <title>Thousands of microbial genomes shed light on interconnected biogeochemical processes in an aquifer system.</title>
        <authorList>
            <person name="Anantharaman K."/>
            <person name="Brown C.T."/>
            <person name="Hug L.A."/>
            <person name="Sharon I."/>
            <person name="Castelle C.J."/>
            <person name="Probst A.J."/>
            <person name="Thomas B.C."/>
            <person name="Singh A."/>
            <person name="Wilkins M.J."/>
            <person name="Karaoz U."/>
            <person name="Brodie E.L."/>
            <person name="Williams K.H."/>
            <person name="Hubbard S.S."/>
            <person name="Banfield J.F."/>
        </authorList>
    </citation>
    <scope>NUCLEOTIDE SEQUENCE [LARGE SCALE GENOMIC DNA]</scope>
</reference>
<keyword evidence="8" id="KW-0143">Chaperone</keyword>
<keyword evidence="7 10" id="KW-0472">Membrane</keyword>